<gene>
    <name evidence="1" type="ORF">C5167_002207</name>
</gene>
<evidence type="ECO:0000313" key="1">
    <source>
        <dbReference type="EMBL" id="RZC77988.1"/>
    </source>
</evidence>
<accession>A0A4Y7L0N3</accession>
<protein>
    <submittedName>
        <fullName evidence="1">Uncharacterized protein</fullName>
    </submittedName>
</protein>
<name>A0A4Y7L0N3_PAPSO</name>
<dbReference type="EMBL" id="CM010723">
    <property type="protein sequence ID" value="RZC77988.1"/>
    <property type="molecule type" value="Genomic_DNA"/>
</dbReference>
<sequence length="27" mass="3008">MPKQYIPLLGQPIALYRCFIRGLAGGM</sequence>
<dbReference type="Gramene" id="RZC77988">
    <property type="protein sequence ID" value="RZC77988"/>
    <property type="gene ID" value="C5167_002207"/>
</dbReference>
<proteinExistence type="predicted"/>
<organism evidence="1 2">
    <name type="scientific">Papaver somniferum</name>
    <name type="common">Opium poppy</name>
    <dbReference type="NCBI Taxonomy" id="3469"/>
    <lineage>
        <taxon>Eukaryota</taxon>
        <taxon>Viridiplantae</taxon>
        <taxon>Streptophyta</taxon>
        <taxon>Embryophyta</taxon>
        <taxon>Tracheophyta</taxon>
        <taxon>Spermatophyta</taxon>
        <taxon>Magnoliopsida</taxon>
        <taxon>Ranunculales</taxon>
        <taxon>Papaveraceae</taxon>
        <taxon>Papaveroideae</taxon>
        <taxon>Papaver</taxon>
    </lineage>
</organism>
<keyword evidence="2" id="KW-1185">Reference proteome</keyword>
<reference evidence="1 2" key="1">
    <citation type="journal article" date="2018" name="Science">
        <title>The opium poppy genome and morphinan production.</title>
        <authorList>
            <person name="Guo L."/>
            <person name="Winzer T."/>
            <person name="Yang X."/>
            <person name="Li Y."/>
            <person name="Ning Z."/>
            <person name="He Z."/>
            <person name="Teodor R."/>
            <person name="Lu Y."/>
            <person name="Bowser T.A."/>
            <person name="Graham I.A."/>
            <person name="Ye K."/>
        </authorList>
    </citation>
    <scope>NUCLEOTIDE SEQUENCE [LARGE SCALE GENOMIC DNA]</scope>
    <source>
        <strain evidence="2">cv. HN1</strain>
        <tissue evidence="1">Leaves</tissue>
    </source>
</reference>
<evidence type="ECO:0000313" key="2">
    <source>
        <dbReference type="Proteomes" id="UP000316621"/>
    </source>
</evidence>
<dbReference type="Proteomes" id="UP000316621">
    <property type="component" value="Chromosome 9"/>
</dbReference>
<dbReference type="AlphaFoldDB" id="A0A4Y7L0N3"/>